<name>A0A5N6ASU0_9ACTN</name>
<dbReference type="EMBL" id="VDLY02000001">
    <property type="protein sequence ID" value="KAB8170789.1"/>
    <property type="molecule type" value="Genomic_DNA"/>
</dbReference>
<keyword evidence="3" id="KW-1185">Reference proteome</keyword>
<proteinExistence type="predicted"/>
<feature type="region of interest" description="Disordered" evidence="1">
    <location>
        <begin position="1"/>
        <end position="31"/>
    </location>
</feature>
<dbReference type="PANTHER" id="PTHR32305:SF17">
    <property type="entry name" value="TRNA NUCLEASE WAPA"/>
    <property type="match status" value="1"/>
</dbReference>
<dbReference type="InterPro" id="IPR050708">
    <property type="entry name" value="T6SS_VgrG/RHS"/>
</dbReference>
<accession>A0A5N6ASU0</accession>
<evidence type="ECO:0000313" key="2">
    <source>
        <dbReference type="EMBL" id="KAB8170789.1"/>
    </source>
</evidence>
<dbReference type="PANTHER" id="PTHR32305">
    <property type="match status" value="1"/>
</dbReference>
<reference evidence="2" key="1">
    <citation type="submission" date="2019-10" db="EMBL/GenBank/DDBJ databases">
        <title>Nonomuraea sp. nov., isolated from Phyllanthus amarus.</title>
        <authorList>
            <person name="Klykleung N."/>
            <person name="Tanasupawat S."/>
        </authorList>
    </citation>
    <scope>NUCLEOTIDE SEQUENCE [LARGE SCALE GENOMIC DNA]</scope>
    <source>
        <strain evidence="2">3MP-10</strain>
    </source>
</reference>
<evidence type="ECO:0008006" key="4">
    <source>
        <dbReference type="Google" id="ProtNLM"/>
    </source>
</evidence>
<dbReference type="AlphaFoldDB" id="A0A5N6ASU0"/>
<dbReference type="InterPro" id="IPR022385">
    <property type="entry name" value="Rhs_assc_core"/>
</dbReference>
<dbReference type="Gene3D" id="2.180.10.10">
    <property type="entry name" value="RHS repeat-associated core"/>
    <property type="match status" value="1"/>
</dbReference>
<protein>
    <recommendedName>
        <fullName evidence="4">RHS repeat-associated core domain-containing protein</fullName>
    </recommendedName>
</protein>
<organism evidence="2 3">
    <name type="scientific">Streptomyces mimosae</name>
    <dbReference type="NCBI Taxonomy" id="2586635"/>
    <lineage>
        <taxon>Bacteria</taxon>
        <taxon>Bacillati</taxon>
        <taxon>Actinomycetota</taxon>
        <taxon>Actinomycetes</taxon>
        <taxon>Kitasatosporales</taxon>
        <taxon>Streptomycetaceae</taxon>
        <taxon>Streptomyces</taxon>
    </lineage>
</organism>
<dbReference type="OrthoDB" id="291011at2"/>
<sequence length="329" mass="35183">MPFGGQRGEISDAWPGDQGFLGGTTDPTGTTHLGAREYDPQLGRFISVDPLLIPDDPRQHNPYQYGNNNPLTFADPTGEAFEECRSGQYKCSYNRKGKLTGVEYGKNYEKITRSVGGTPAPRYIQQKQQAGYTCDRDPGCVGTRQQVTALSQTKRAIERAAQRAAERAAAEAQRANQEKRSAFVQSLARGDFSGAWEESGGSLIRGVVNAATGGGGGACVNLSLGFGHGFSGSMCLLAVENPDSRTEYGIAFSYGGTDPTFGGDVSVGLIRSNADTVAQFSGHSAGVKKQQEHTDWLSQEVLITLSISTQRMGLSPRRIQGASLSARLD</sequence>
<comment type="caution">
    <text evidence="2">The sequence shown here is derived from an EMBL/GenBank/DDBJ whole genome shotgun (WGS) entry which is preliminary data.</text>
</comment>
<gene>
    <name evidence="2" type="ORF">FH607_000010</name>
</gene>
<dbReference type="Proteomes" id="UP000314251">
    <property type="component" value="Unassembled WGS sequence"/>
</dbReference>
<dbReference type="NCBIfam" id="TIGR03696">
    <property type="entry name" value="Rhs_assc_core"/>
    <property type="match status" value="1"/>
</dbReference>
<evidence type="ECO:0000313" key="3">
    <source>
        <dbReference type="Proteomes" id="UP000314251"/>
    </source>
</evidence>
<evidence type="ECO:0000256" key="1">
    <source>
        <dbReference type="SAM" id="MobiDB-lite"/>
    </source>
</evidence>